<dbReference type="EMBL" id="LQYW01000165">
    <property type="protein sequence ID" value="KYD23432.1"/>
    <property type="molecule type" value="Genomic_DNA"/>
</dbReference>
<organism evidence="4 5">
    <name type="scientific">Parageobacillus toebii</name>
    <dbReference type="NCBI Taxonomy" id="153151"/>
    <lineage>
        <taxon>Bacteria</taxon>
        <taxon>Bacillati</taxon>
        <taxon>Bacillota</taxon>
        <taxon>Bacilli</taxon>
        <taxon>Bacillales</taxon>
        <taxon>Anoxybacillaceae</taxon>
        <taxon>Parageobacillus</taxon>
    </lineage>
</organism>
<dbReference type="PANTHER" id="PTHR46401">
    <property type="entry name" value="GLYCOSYLTRANSFERASE WBBK-RELATED"/>
    <property type="match status" value="1"/>
</dbReference>
<keyword evidence="1" id="KW-0808">Transferase</keyword>
<dbReference type="SUPFAM" id="SSF53756">
    <property type="entry name" value="UDP-Glycosyltransferase/glycogen phosphorylase"/>
    <property type="match status" value="1"/>
</dbReference>
<accession>A0A150MGM2</accession>
<evidence type="ECO:0000313" key="5">
    <source>
        <dbReference type="Proteomes" id="UP000075324"/>
    </source>
</evidence>
<dbReference type="AlphaFoldDB" id="A0A150MGM2"/>
<dbReference type="InterPro" id="IPR028098">
    <property type="entry name" value="Glyco_trans_4-like_N"/>
</dbReference>
<gene>
    <name evidence="4" type="ORF">B4110_3186</name>
</gene>
<evidence type="ECO:0000256" key="1">
    <source>
        <dbReference type="ARBA" id="ARBA00022679"/>
    </source>
</evidence>
<dbReference type="Proteomes" id="UP000075324">
    <property type="component" value="Unassembled WGS sequence"/>
</dbReference>
<dbReference type="Pfam" id="PF00534">
    <property type="entry name" value="Glycos_transf_1"/>
    <property type="match status" value="1"/>
</dbReference>
<dbReference type="GO" id="GO:0016757">
    <property type="term" value="F:glycosyltransferase activity"/>
    <property type="evidence" value="ECO:0007669"/>
    <property type="project" value="InterPro"/>
</dbReference>
<proteinExistence type="predicted"/>
<dbReference type="GO" id="GO:0009103">
    <property type="term" value="P:lipopolysaccharide biosynthetic process"/>
    <property type="evidence" value="ECO:0007669"/>
    <property type="project" value="TreeGrafter"/>
</dbReference>
<dbReference type="RefSeq" id="WP_235603715.1">
    <property type="nucleotide sequence ID" value="NZ_LQYW01000165.1"/>
</dbReference>
<dbReference type="Gene3D" id="3.40.50.2000">
    <property type="entry name" value="Glycogen Phosphorylase B"/>
    <property type="match status" value="2"/>
</dbReference>
<feature type="domain" description="Glycosyltransferase subfamily 4-like N-terminal" evidence="3">
    <location>
        <begin position="24"/>
        <end position="165"/>
    </location>
</feature>
<evidence type="ECO:0008006" key="6">
    <source>
        <dbReference type="Google" id="ProtNLM"/>
    </source>
</evidence>
<protein>
    <recommendedName>
        <fullName evidence="6">Glycosyl transferase family 1 domain-containing protein</fullName>
    </recommendedName>
</protein>
<sequence length="365" mass="41129">MSAKKILVLSNMYPTETAKSFGIFVKNQVEALRGRGLDVDVIAVTNPRTDKANVLMKYIFWFLRTLIHCMIKGRSYDVVHAHYVFPTGMLGLLYKKWWKTKLIVTAHGGDIDRMANKSGRIRQWTTTILQEADHVIAVGHKLAEQIRNEFGVPSENISVINMGVNRRIFQPLDKDKARKRCGIGEHEVPILFVGNIIRQKGLIELVEAFSKLKKEYPSVSLYMIGAKKDNAFYNELIHRIKEAGINDVSIYDAMKQQEVAVWMAAAEMFVLPSHLEGFGLVALEAMSCHTPVVGSRVGGLAYLLDDGAGVLVEPRNPDSLFEGMKKVLDDPALRKQLIQKGEARAQENDQERIIDQILQLYGHVE</sequence>
<evidence type="ECO:0000259" key="3">
    <source>
        <dbReference type="Pfam" id="PF13439"/>
    </source>
</evidence>
<dbReference type="PATRIC" id="fig|153151.4.peg.1604"/>
<dbReference type="Pfam" id="PF13439">
    <property type="entry name" value="Glyco_transf_4"/>
    <property type="match status" value="1"/>
</dbReference>
<name>A0A150MGM2_9BACL</name>
<reference evidence="4 5" key="1">
    <citation type="submission" date="2016-01" db="EMBL/GenBank/DDBJ databases">
        <title>Draft Genome Sequences of Seven Thermophilic Sporeformers Isolated from Foods.</title>
        <authorList>
            <person name="Berendsen E.M."/>
            <person name="Wells-Bennik M.H."/>
            <person name="Krawcyk A.O."/>
            <person name="De Jong A."/>
            <person name="Holsappel S."/>
            <person name="Eijlander R.T."/>
            <person name="Kuipers O.P."/>
        </authorList>
    </citation>
    <scope>NUCLEOTIDE SEQUENCE [LARGE SCALE GENOMIC DNA]</scope>
    <source>
        <strain evidence="4 5">B4110</strain>
    </source>
</reference>
<feature type="domain" description="Glycosyl transferase family 1" evidence="2">
    <location>
        <begin position="173"/>
        <end position="343"/>
    </location>
</feature>
<evidence type="ECO:0000313" key="4">
    <source>
        <dbReference type="EMBL" id="KYD23432.1"/>
    </source>
</evidence>
<dbReference type="InterPro" id="IPR001296">
    <property type="entry name" value="Glyco_trans_1"/>
</dbReference>
<evidence type="ECO:0000259" key="2">
    <source>
        <dbReference type="Pfam" id="PF00534"/>
    </source>
</evidence>
<comment type="caution">
    <text evidence="4">The sequence shown here is derived from an EMBL/GenBank/DDBJ whole genome shotgun (WGS) entry which is preliminary data.</text>
</comment>
<dbReference type="PANTHER" id="PTHR46401:SF2">
    <property type="entry name" value="GLYCOSYLTRANSFERASE WBBK-RELATED"/>
    <property type="match status" value="1"/>
</dbReference>